<dbReference type="SUPFAM" id="SSF53300">
    <property type="entry name" value="vWA-like"/>
    <property type="match status" value="1"/>
</dbReference>
<reference evidence="2 3" key="1">
    <citation type="submission" date="2020-04" db="EMBL/GenBank/DDBJ databases">
        <authorList>
            <person name="Hitch T.C.A."/>
            <person name="Wylensek D."/>
            <person name="Clavel T."/>
        </authorList>
    </citation>
    <scope>NUCLEOTIDE SEQUENCE [LARGE SCALE GENOMIC DNA]</scope>
    <source>
        <strain evidence="2 3">PG-130-P53-12</strain>
    </source>
</reference>
<keyword evidence="3" id="KW-1185">Reference proteome</keyword>
<sequence length="556" mass="61961">MRSRNRRRAENQVWTAAGAYDFAPVFLAFHVDGTPDAYLNAIVGFTHRFYDAAALRDYLASLGSSLLVDTFTDLCWLALESAVYPQAVRCSPALPQLREAHARRYLCDLRAVDVSLQQRMLQAGVVQTLKTARCREVLGEPLRLYHPWDRRLYAALSLPPERDTALLIRRMDEVLRHYFVFRWTNHLRKAMHIALPAWLHAVLRRLLPVRRVQDDTPRRTGGSGTDVGTAGAEGQRGLRLRAGGDWRRVLPSFGAPYFPEGQRARFEEEICVGAHQRTHIFYARAGAGQAARALNTSFYQAHRAVYRTAARKLAAQVRNTLAVWRQPLLVPARTGRFTSAWAWRGACELDGRLFASSEERSRSDFDVTLLLDASASRESQQALIAAQAYTLAEGLMRAGLRVQVWSFASVGRVTALTVLKAFGARQADGIFAYEARGWNRDGLALRALRPLLPAGRRQLVLCLTDAHPGDAFGLLPEGRTLAQAYMGKAAVRDAAAGCRALRRAGVRIVGLVNSVFPEEATQEAAREIFGTAFLCLRSPQDLARRASAVIERELRC</sequence>
<accession>A0A848B8Q0</accession>
<dbReference type="RefSeq" id="WP_170077171.1">
    <property type="nucleotide sequence ID" value="NZ_JABAFA010000005.1"/>
</dbReference>
<evidence type="ECO:0008006" key="4">
    <source>
        <dbReference type="Google" id="ProtNLM"/>
    </source>
</evidence>
<dbReference type="InterPro" id="IPR036465">
    <property type="entry name" value="vWFA_dom_sf"/>
</dbReference>
<dbReference type="AlphaFoldDB" id="A0A848B8Q0"/>
<protein>
    <recommendedName>
        <fullName evidence="4">VWFA domain-containing protein</fullName>
    </recommendedName>
</protein>
<proteinExistence type="predicted"/>
<dbReference type="EMBL" id="JABAFA010000005">
    <property type="protein sequence ID" value="NMD98474.1"/>
    <property type="molecule type" value="Genomic_DNA"/>
</dbReference>
<evidence type="ECO:0000313" key="2">
    <source>
        <dbReference type="EMBL" id="NMD98474.1"/>
    </source>
</evidence>
<dbReference type="Proteomes" id="UP000543804">
    <property type="component" value="Unassembled WGS sequence"/>
</dbReference>
<gene>
    <name evidence="2" type="ORF">HF878_03115</name>
</gene>
<comment type="caution">
    <text evidence="2">The sequence shown here is derived from an EMBL/GenBank/DDBJ whole genome shotgun (WGS) entry which is preliminary data.</text>
</comment>
<name>A0A848B8Q0_9FIRM</name>
<evidence type="ECO:0000256" key="1">
    <source>
        <dbReference type="SAM" id="MobiDB-lite"/>
    </source>
</evidence>
<feature type="region of interest" description="Disordered" evidence="1">
    <location>
        <begin position="214"/>
        <end position="234"/>
    </location>
</feature>
<organism evidence="2 3">
    <name type="scientific">Selenomonas bovis</name>
    <dbReference type="NCBI Taxonomy" id="416586"/>
    <lineage>
        <taxon>Bacteria</taxon>
        <taxon>Bacillati</taxon>
        <taxon>Bacillota</taxon>
        <taxon>Negativicutes</taxon>
        <taxon>Selenomonadales</taxon>
        <taxon>Selenomonadaceae</taxon>
        <taxon>Selenomonas</taxon>
    </lineage>
</organism>
<evidence type="ECO:0000313" key="3">
    <source>
        <dbReference type="Proteomes" id="UP000543804"/>
    </source>
</evidence>